<protein>
    <submittedName>
        <fullName evidence="1">Uncharacterized protein</fullName>
    </submittedName>
</protein>
<dbReference type="EMBL" id="CM046399">
    <property type="protein sequence ID" value="KAI8526798.1"/>
    <property type="molecule type" value="Genomic_DNA"/>
</dbReference>
<proteinExistence type="predicted"/>
<comment type="caution">
    <text evidence="1">The sequence shown here is derived from an EMBL/GenBank/DDBJ whole genome shotgun (WGS) entry which is preliminary data.</text>
</comment>
<gene>
    <name evidence="1" type="ORF">RHMOL_Rhmol12G0025000</name>
</gene>
<keyword evidence="2" id="KW-1185">Reference proteome</keyword>
<evidence type="ECO:0000313" key="2">
    <source>
        <dbReference type="Proteomes" id="UP001062846"/>
    </source>
</evidence>
<dbReference type="Proteomes" id="UP001062846">
    <property type="component" value="Chromosome 12"/>
</dbReference>
<organism evidence="1 2">
    <name type="scientific">Rhododendron molle</name>
    <name type="common">Chinese azalea</name>
    <name type="synonym">Azalea mollis</name>
    <dbReference type="NCBI Taxonomy" id="49168"/>
    <lineage>
        <taxon>Eukaryota</taxon>
        <taxon>Viridiplantae</taxon>
        <taxon>Streptophyta</taxon>
        <taxon>Embryophyta</taxon>
        <taxon>Tracheophyta</taxon>
        <taxon>Spermatophyta</taxon>
        <taxon>Magnoliopsida</taxon>
        <taxon>eudicotyledons</taxon>
        <taxon>Gunneridae</taxon>
        <taxon>Pentapetalae</taxon>
        <taxon>asterids</taxon>
        <taxon>Ericales</taxon>
        <taxon>Ericaceae</taxon>
        <taxon>Ericoideae</taxon>
        <taxon>Rhodoreae</taxon>
        <taxon>Rhododendron</taxon>
    </lineage>
</organism>
<name>A0ACC0LF81_RHOML</name>
<evidence type="ECO:0000313" key="1">
    <source>
        <dbReference type="EMBL" id="KAI8526798.1"/>
    </source>
</evidence>
<sequence>MTCPSSHYLLRLPAPVRFQDWLVWREEFWRLYRKIIKVVKPGSKTYFPTTDMRGHYVCSSIPFGGGKGRDVAVDGFALWRRFMQFLGLEIHIVGTETELLAPLYVSSAAAGDGGAKQTVVKGVVVAVHGGTLEICVKDWRCSYQIEPLEYNLS</sequence>
<accession>A0ACC0LF81</accession>
<reference evidence="1" key="1">
    <citation type="submission" date="2022-02" db="EMBL/GenBank/DDBJ databases">
        <title>Plant Genome Project.</title>
        <authorList>
            <person name="Zhang R.-G."/>
        </authorList>
    </citation>
    <scope>NUCLEOTIDE SEQUENCE</scope>
    <source>
        <strain evidence="1">AT1</strain>
    </source>
</reference>